<name>A0A1B2RVR8_9VIRU</name>
<accession>A0A1B2RVR8</accession>
<protein>
    <submittedName>
        <fullName evidence="1">Uncharacterized protein</fullName>
    </submittedName>
</protein>
<dbReference type="Proteomes" id="UP000149121">
    <property type="component" value="Segment"/>
</dbReference>
<keyword evidence="2" id="KW-1185">Reference proteome</keyword>
<proteinExistence type="predicted"/>
<reference evidence="1 2" key="1">
    <citation type="journal article" date="2016" name="J. Virol.">
        <title>Concurrence of Iridovirus, Polyomavirus, and a Unique Member of a New Group of Fish Papillomaviruses in Lymphocystis Disease-Affected Gilthead Sea Bream.</title>
        <authorList>
            <person name="Lopez-Bueno A."/>
            <person name="Mavian C."/>
            <person name="Labella A.M."/>
            <person name="Castro D."/>
            <person name="Borrego J.J."/>
            <person name="Alcami A."/>
            <person name="Alejo A."/>
        </authorList>
    </citation>
    <scope>NUCLEOTIDE SEQUENCE [LARGE SCALE GENOMIC DNA]</scope>
    <source>
        <strain evidence="1">SA9</strain>
    </source>
</reference>
<dbReference type="EMBL" id="KX643370">
    <property type="protein sequence ID" value="AOC55091.1"/>
    <property type="molecule type" value="Genomic_DNA"/>
</dbReference>
<evidence type="ECO:0000313" key="2">
    <source>
        <dbReference type="Proteomes" id="UP000149121"/>
    </source>
</evidence>
<evidence type="ECO:0000313" key="1">
    <source>
        <dbReference type="EMBL" id="AOC55091.1"/>
    </source>
</evidence>
<sequence>MPESFVNICHCKLTDVCKTCLIWLIRVRKRTDVVKNIIRVNTERVLTSVRQLIENDDLDVEFCSSSLKKLLSDIISQNKPLNRYKIIKINTGQVDDAIDSKQIYSYFEFVNTVLKYCDPSIFSDVLNETYTLISAFEQINKILQSDYLELNLS</sequence>
<dbReference type="KEGG" id="vg:30902583"/>
<dbReference type="OrthoDB" id="28519at10239"/>
<gene>
    <name evidence="1" type="ORF">LCDVSa007R</name>
</gene>
<organism evidence="1 2">
    <name type="scientific">Lymphocystis disease virus 3</name>
    <dbReference type="NCBI Taxonomy" id="2560566"/>
    <lineage>
        <taxon>Viruses</taxon>
        <taxon>Varidnaviria</taxon>
        <taxon>Bamfordvirae</taxon>
        <taxon>Nucleocytoviricota</taxon>
        <taxon>Megaviricetes</taxon>
        <taxon>Pimascovirales</taxon>
        <taxon>Pimascovirales incertae sedis</taxon>
        <taxon>Iridoviridae</taxon>
        <taxon>Alphairidovirinae</taxon>
        <taxon>Lymphocystivirus</taxon>
        <taxon>Lymphocystivirus sparus1</taxon>
    </lineage>
</organism>